<feature type="binding site" evidence="8">
    <location>
        <begin position="199"/>
        <end position="200"/>
    </location>
    <ligand>
        <name>substrate</name>
    </ligand>
</feature>
<evidence type="ECO:0000256" key="1">
    <source>
        <dbReference type="ARBA" id="ARBA00005196"/>
    </source>
</evidence>
<dbReference type="Pfam" id="PF01678">
    <property type="entry name" value="DAP_epimerase"/>
    <property type="match status" value="2"/>
</dbReference>
<comment type="subcellular location">
    <subcellularLocation>
        <location evidence="8">Cytoplasm</location>
    </subcellularLocation>
</comment>
<comment type="similarity">
    <text evidence="2 8">Belongs to the diaminopimelate epimerase family.</text>
</comment>
<protein>
    <recommendedName>
        <fullName evidence="3 8">Diaminopimelate epimerase</fullName>
        <shortName evidence="8">DAP epimerase</shortName>
        <ecNumber evidence="3 8">5.1.1.7</ecNumber>
    </recommendedName>
    <alternativeName>
        <fullName evidence="8">PLP-independent amino acid racemase</fullName>
    </alternativeName>
</protein>
<sequence length="261" mass="28498">MKIPFYKYQGTGNDFVMVDDRNLQFPVSKEFIASICHRRFGVGADGLILLQNAEGYDFRMVYFNADGGEGSMCGNGGRCVVQFAKDLGLFTDTTRFIAVDGEHEASVDGDIVRLKMSGVKDLERYDEFDFMNTGSPHYVTYVDDVTEVDVVNIGSEIRYGSVYGPKGGTNVNFVEVIEGNHLSVRTYERGVEDETYSCGTGVTACALSAHLRKGWVSPIKVETIGGSLEVAYSKNSESGFSDIYLIGPAVKVFEGDLPAGS</sequence>
<dbReference type="Proteomes" id="UP000679725">
    <property type="component" value="Unassembled WGS sequence"/>
</dbReference>
<evidence type="ECO:0000256" key="6">
    <source>
        <dbReference type="ARBA" id="ARBA00023235"/>
    </source>
</evidence>
<dbReference type="SUPFAM" id="SSF54506">
    <property type="entry name" value="Diaminopimelate epimerase-like"/>
    <property type="match status" value="2"/>
</dbReference>
<evidence type="ECO:0000256" key="8">
    <source>
        <dbReference type="HAMAP-Rule" id="MF_00197"/>
    </source>
</evidence>
<keyword evidence="6 8" id="KW-0413">Isomerase</keyword>
<dbReference type="Gene3D" id="3.10.310.10">
    <property type="entry name" value="Diaminopimelate Epimerase, Chain A, domain 1"/>
    <property type="match status" value="2"/>
</dbReference>
<feature type="binding site" evidence="8">
    <location>
        <position position="13"/>
    </location>
    <ligand>
        <name>substrate</name>
    </ligand>
</feature>
<comment type="caution">
    <text evidence="10">The sequence shown here is derived from an EMBL/GenBank/DDBJ whole genome shotgun (WGS) entry which is preliminary data.</text>
</comment>
<dbReference type="GO" id="GO:0008837">
    <property type="term" value="F:diaminopimelate epimerase activity"/>
    <property type="evidence" value="ECO:0007669"/>
    <property type="project" value="UniProtKB-EC"/>
</dbReference>
<evidence type="ECO:0000256" key="3">
    <source>
        <dbReference type="ARBA" id="ARBA00013080"/>
    </source>
</evidence>
<dbReference type="RefSeq" id="WP_215233554.1">
    <property type="nucleotide sequence ID" value="NZ_CAJRAU010000003.1"/>
</dbReference>
<gene>
    <name evidence="8 10" type="primary">dapF</name>
    <name evidence="10" type="ORF">DYBT9623_02172</name>
</gene>
<keyword evidence="5 8" id="KW-0457">Lysine biosynthesis</keyword>
<dbReference type="EMBL" id="CAJRAU010000003">
    <property type="protein sequence ID" value="CAG5069436.1"/>
    <property type="molecule type" value="Genomic_DNA"/>
</dbReference>
<feature type="site" description="Could be important to modulate the pK values of the two catalytic cysteine residues" evidence="8">
    <location>
        <position position="137"/>
    </location>
</feature>
<evidence type="ECO:0000256" key="7">
    <source>
        <dbReference type="ARBA" id="ARBA00051712"/>
    </source>
</evidence>
<name>A0ABN7R5U6_9BACT</name>
<evidence type="ECO:0000256" key="2">
    <source>
        <dbReference type="ARBA" id="ARBA00010219"/>
    </source>
</evidence>
<evidence type="ECO:0000256" key="9">
    <source>
        <dbReference type="PROSITE-ProRule" id="PRU10125"/>
    </source>
</evidence>
<dbReference type="PANTHER" id="PTHR31689:SF0">
    <property type="entry name" value="DIAMINOPIMELATE EPIMERASE"/>
    <property type="match status" value="1"/>
</dbReference>
<reference evidence="10 11" key="1">
    <citation type="submission" date="2021-04" db="EMBL/GenBank/DDBJ databases">
        <authorList>
            <person name="Rodrigo-Torres L."/>
            <person name="Arahal R. D."/>
            <person name="Lucena T."/>
        </authorList>
    </citation>
    <scope>NUCLEOTIDE SEQUENCE [LARGE SCALE GENOMIC DNA]</scope>
    <source>
        <strain evidence="10 11">CECT 9623</strain>
    </source>
</reference>
<dbReference type="EC" id="5.1.1.7" evidence="3 8"/>
<evidence type="ECO:0000313" key="11">
    <source>
        <dbReference type="Proteomes" id="UP000679725"/>
    </source>
</evidence>
<evidence type="ECO:0000256" key="5">
    <source>
        <dbReference type="ARBA" id="ARBA00023154"/>
    </source>
</evidence>
<feature type="binding site" evidence="8">
    <location>
        <begin position="188"/>
        <end position="189"/>
    </location>
    <ligand>
        <name>substrate</name>
    </ligand>
</feature>
<keyword evidence="11" id="KW-1185">Reference proteome</keyword>
<comment type="function">
    <text evidence="8">Catalyzes the stereoinversion of LL-2,6-diaminopimelate (L,L-DAP) to meso-diaminopimelate (meso-DAP), a precursor of L-lysine and an essential component of the bacterial peptidoglycan.</text>
</comment>
<dbReference type="NCBIfam" id="TIGR00652">
    <property type="entry name" value="DapF"/>
    <property type="match status" value="1"/>
</dbReference>
<dbReference type="PANTHER" id="PTHR31689">
    <property type="entry name" value="DIAMINOPIMELATE EPIMERASE, CHLOROPLASTIC"/>
    <property type="match status" value="1"/>
</dbReference>
<feature type="binding site" evidence="8">
    <location>
        <position position="64"/>
    </location>
    <ligand>
        <name>substrate</name>
    </ligand>
</feature>
<keyword evidence="8" id="KW-0963">Cytoplasm</keyword>
<evidence type="ECO:0000313" key="10">
    <source>
        <dbReference type="EMBL" id="CAG5069436.1"/>
    </source>
</evidence>
<dbReference type="PROSITE" id="PS01326">
    <property type="entry name" value="DAP_EPIMERASE"/>
    <property type="match status" value="1"/>
</dbReference>
<dbReference type="InterPro" id="IPR018510">
    <property type="entry name" value="DAP_epimerase_AS"/>
</dbReference>
<dbReference type="HAMAP" id="MF_00197">
    <property type="entry name" value="DAP_epimerase"/>
    <property type="match status" value="1"/>
</dbReference>
<keyword evidence="4 8" id="KW-0028">Amino-acid biosynthesis</keyword>
<accession>A0ABN7R5U6</accession>
<organism evidence="10 11">
    <name type="scientific">Dyadobacter linearis</name>
    <dbReference type="NCBI Taxonomy" id="2823330"/>
    <lineage>
        <taxon>Bacteria</taxon>
        <taxon>Pseudomonadati</taxon>
        <taxon>Bacteroidota</taxon>
        <taxon>Cytophagia</taxon>
        <taxon>Cytophagales</taxon>
        <taxon>Spirosomataceae</taxon>
        <taxon>Dyadobacter</taxon>
    </lineage>
</organism>
<feature type="binding site" evidence="8">
    <location>
        <position position="170"/>
    </location>
    <ligand>
        <name>substrate</name>
    </ligand>
</feature>
<comment type="pathway">
    <text evidence="1 8">Amino-acid biosynthesis; L-lysine biosynthesis via DAP pathway; DL-2,6-diaminopimelate from LL-2,6-diaminopimelate: step 1/1.</text>
</comment>
<proteinExistence type="inferred from homology"/>
<comment type="catalytic activity">
    <reaction evidence="7 8">
        <text>(2S,6S)-2,6-diaminopimelate = meso-2,6-diaminopimelate</text>
        <dbReference type="Rhea" id="RHEA:15393"/>
        <dbReference type="ChEBI" id="CHEBI:57609"/>
        <dbReference type="ChEBI" id="CHEBI:57791"/>
        <dbReference type="EC" id="5.1.1.7"/>
    </reaction>
</comment>
<feature type="binding site" evidence="8">
    <location>
        <begin position="74"/>
        <end position="75"/>
    </location>
    <ligand>
        <name>substrate</name>
    </ligand>
</feature>
<evidence type="ECO:0000256" key="4">
    <source>
        <dbReference type="ARBA" id="ARBA00022605"/>
    </source>
</evidence>
<feature type="active site" description="Proton donor" evidence="8">
    <location>
        <position position="73"/>
    </location>
</feature>
<feature type="site" description="Could be important to modulate the pK values of the two catalytic cysteine residues" evidence="8">
    <location>
        <position position="188"/>
    </location>
</feature>
<feature type="active site" description="Proton acceptor" evidence="8">
    <location>
        <position position="198"/>
    </location>
</feature>
<feature type="active site" evidence="9">
    <location>
        <position position="73"/>
    </location>
</feature>
<comment type="caution">
    <text evidence="8">Lacks conserved residue(s) required for the propagation of feature annotation.</text>
</comment>
<comment type="subunit">
    <text evidence="8">Homodimer.</text>
</comment>
<dbReference type="InterPro" id="IPR001653">
    <property type="entry name" value="DAP_epimerase_DapF"/>
</dbReference>